<comment type="caution">
    <text evidence="2">The sequence shown here is derived from an EMBL/GenBank/DDBJ whole genome shotgun (WGS) entry which is preliminary data.</text>
</comment>
<accession>A0A7V8NS31</accession>
<proteinExistence type="predicted"/>
<protein>
    <submittedName>
        <fullName evidence="2">Uncharacterized protein</fullName>
    </submittedName>
</protein>
<keyword evidence="1" id="KW-0472">Membrane</keyword>
<dbReference type="EMBL" id="JACDQQ010001482">
    <property type="protein sequence ID" value="MBA0086376.1"/>
    <property type="molecule type" value="Genomic_DNA"/>
</dbReference>
<gene>
    <name evidence="2" type="ORF">HRJ53_15455</name>
</gene>
<feature type="transmembrane region" description="Helical" evidence="1">
    <location>
        <begin position="27"/>
        <end position="46"/>
    </location>
</feature>
<name>A0A7V8NS31_9BACT</name>
<keyword evidence="1" id="KW-1133">Transmembrane helix</keyword>
<keyword evidence="1" id="KW-0812">Transmembrane</keyword>
<evidence type="ECO:0000256" key="1">
    <source>
        <dbReference type="SAM" id="Phobius"/>
    </source>
</evidence>
<dbReference type="Proteomes" id="UP000567293">
    <property type="component" value="Unassembled WGS sequence"/>
</dbReference>
<organism evidence="2 3">
    <name type="scientific">Candidatus Acidiferrum panamense</name>
    <dbReference type="NCBI Taxonomy" id="2741543"/>
    <lineage>
        <taxon>Bacteria</taxon>
        <taxon>Pseudomonadati</taxon>
        <taxon>Acidobacteriota</taxon>
        <taxon>Terriglobia</taxon>
        <taxon>Candidatus Acidiferrales</taxon>
        <taxon>Candidatus Acidiferrum</taxon>
    </lineage>
</organism>
<sequence length="84" mass="9320">MSTTANAASASRPQGGFRRLWRVLRQLFHEVVGAVFAVLALGWLNAALRAWTRDASRWLVALALSVAALLVFFAVTSFRYARKL</sequence>
<evidence type="ECO:0000313" key="3">
    <source>
        <dbReference type="Proteomes" id="UP000567293"/>
    </source>
</evidence>
<evidence type="ECO:0000313" key="2">
    <source>
        <dbReference type="EMBL" id="MBA0086376.1"/>
    </source>
</evidence>
<keyword evidence="3" id="KW-1185">Reference proteome</keyword>
<dbReference type="AlphaFoldDB" id="A0A7V8NS31"/>
<reference evidence="2" key="1">
    <citation type="submission" date="2020-06" db="EMBL/GenBank/DDBJ databases">
        <title>Legume-microbial interactions unlock mineral nutrients during tropical forest succession.</title>
        <authorList>
            <person name="Epihov D.Z."/>
        </authorList>
    </citation>
    <scope>NUCLEOTIDE SEQUENCE [LARGE SCALE GENOMIC DNA]</scope>
    <source>
        <strain evidence="2">Pan2503</strain>
    </source>
</reference>
<feature type="transmembrane region" description="Helical" evidence="1">
    <location>
        <begin position="58"/>
        <end position="81"/>
    </location>
</feature>